<reference evidence="10" key="1">
    <citation type="submission" date="2025-08" db="UniProtKB">
        <authorList>
            <consortium name="Ensembl"/>
        </authorList>
    </citation>
    <scope>IDENTIFICATION</scope>
</reference>
<evidence type="ECO:0000256" key="7">
    <source>
        <dbReference type="PROSITE-ProRule" id="PRU00042"/>
    </source>
</evidence>
<dbReference type="Gene3D" id="3.30.160.60">
    <property type="entry name" value="Classic Zinc Finger"/>
    <property type="match status" value="2"/>
</dbReference>
<reference evidence="10" key="2">
    <citation type="submission" date="2025-09" db="UniProtKB">
        <authorList>
            <consortium name="Ensembl"/>
        </authorList>
    </citation>
    <scope>IDENTIFICATION</scope>
</reference>
<dbReference type="GO" id="GO:0008270">
    <property type="term" value="F:zinc ion binding"/>
    <property type="evidence" value="ECO:0007669"/>
    <property type="project" value="UniProtKB-KW"/>
</dbReference>
<keyword evidence="2" id="KW-0479">Metal-binding</keyword>
<feature type="domain" description="C2H2-type" evidence="9">
    <location>
        <begin position="42"/>
        <end position="69"/>
    </location>
</feature>
<keyword evidence="11" id="KW-1185">Reference proteome</keyword>
<dbReference type="GO" id="GO:0010468">
    <property type="term" value="P:regulation of gene expression"/>
    <property type="evidence" value="ECO:0007669"/>
    <property type="project" value="TreeGrafter"/>
</dbReference>
<dbReference type="Pfam" id="PF00096">
    <property type="entry name" value="zf-C2H2"/>
    <property type="match status" value="1"/>
</dbReference>
<dbReference type="InterPro" id="IPR013087">
    <property type="entry name" value="Znf_C2H2_type"/>
</dbReference>
<name>A0A8B9RUX3_9AVES</name>
<dbReference type="InterPro" id="IPR036236">
    <property type="entry name" value="Znf_C2H2_sf"/>
</dbReference>
<dbReference type="FunFam" id="3.30.160.60:FF:000176">
    <property type="entry name" value="zinc finger protein 70"/>
    <property type="match status" value="1"/>
</dbReference>
<keyword evidence="6" id="KW-0539">Nucleus</keyword>
<evidence type="ECO:0000259" key="9">
    <source>
        <dbReference type="PROSITE" id="PS50157"/>
    </source>
</evidence>
<evidence type="ECO:0000256" key="6">
    <source>
        <dbReference type="ARBA" id="ARBA00023242"/>
    </source>
</evidence>
<comment type="subcellular location">
    <subcellularLocation>
        <location evidence="1">Nucleus</location>
    </subcellularLocation>
</comment>
<dbReference type="Proteomes" id="UP000694541">
    <property type="component" value="Unplaced"/>
</dbReference>
<evidence type="ECO:0000313" key="11">
    <source>
        <dbReference type="Proteomes" id="UP000694541"/>
    </source>
</evidence>
<keyword evidence="5" id="KW-0862">Zinc</keyword>
<feature type="compositionally biased region" description="Low complexity" evidence="8">
    <location>
        <begin position="165"/>
        <end position="174"/>
    </location>
</feature>
<accession>A0A8B9RUX3</accession>
<dbReference type="AlphaFoldDB" id="A0A8B9RUX3"/>
<evidence type="ECO:0000256" key="4">
    <source>
        <dbReference type="ARBA" id="ARBA00022771"/>
    </source>
</evidence>
<proteinExistence type="predicted"/>
<evidence type="ECO:0000256" key="2">
    <source>
        <dbReference type="ARBA" id="ARBA00022723"/>
    </source>
</evidence>
<keyword evidence="4 7" id="KW-0863">Zinc-finger</keyword>
<dbReference type="InterPro" id="IPR050331">
    <property type="entry name" value="Zinc_finger"/>
</dbReference>
<keyword evidence="3" id="KW-0677">Repeat</keyword>
<dbReference type="GO" id="GO:0005634">
    <property type="term" value="C:nucleus"/>
    <property type="evidence" value="ECO:0007669"/>
    <property type="project" value="UniProtKB-SubCell"/>
</dbReference>
<evidence type="ECO:0000256" key="8">
    <source>
        <dbReference type="SAM" id="MobiDB-lite"/>
    </source>
</evidence>
<dbReference type="PROSITE" id="PS50157">
    <property type="entry name" value="ZINC_FINGER_C2H2_2"/>
    <property type="match status" value="2"/>
</dbReference>
<dbReference type="SUPFAM" id="SSF57667">
    <property type="entry name" value="beta-beta-alpha zinc fingers"/>
    <property type="match status" value="1"/>
</dbReference>
<evidence type="ECO:0000313" key="10">
    <source>
        <dbReference type="Ensembl" id="ENSANIP00000010801.1"/>
    </source>
</evidence>
<evidence type="ECO:0000256" key="3">
    <source>
        <dbReference type="ARBA" id="ARBA00022737"/>
    </source>
</evidence>
<organism evidence="10 11">
    <name type="scientific">Accipiter nisus</name>
    <name type="common">Eurasian sparrowhawk</name>
    <dbReference type="NCBI Taxonomy" id="211598"/>
    <lineage>
        <taxon>Eukaryota</taxon>
        <taxon>Metazoa</taxon>
        <taxon>Chordata</taxon>
        <taxon>Craniata</taxon>
        <taxon>Vertebrata</taxon>
        <taxon>Euteleostomi</taxon>
        <taxon>Archelosauria</taxon>
        <taxon>Archosauria</taxon>
        <taxon>Dinosauria</taxon>
        <taxon>Saurischia</taxon>
        <taxon>Theropoda</taxon>
        <taxon>Coelurosauria</taxon>
        <taxon>Aves</taxon>
        <taxon>Neognathae</taxon>
        <taxon>Neoaves</taxon>
        <taxon>Telluraves</taxon>
        <taxon>Accipitrimorphae</taxon>
        <taxon>Accipitriformes</taxon>
        <taxon>Accipitridae</taxon>
        <taxon>Accipitrinae</taxon>
        <taxon>Accipiter</taxon>
    </lineage>
</organism>
<feature type="region of interest" description="Disordered" evidence="8">
    <location>
        <begin position="1"/>
        <end position="21"/>
    </location>
</feature>
<dbReference type="Ensembl" id="ENSANIT00000011179.1">
    <property type="protein sequence ID" value="ENSANIP00000010801.1"/>
    <property type="gene ID" value="ENSANIG00000007321.1"/>
</dbReference>
<dbReference type="PANTHER" id="PTHR16515:SF66">
    <property type="entry name" value="C2H2-TYPE DOMAIN-CONTAINING PROTEIN"/>
    <property type="match status" value="1"/>
</dbReference>
<sequence>MTDLASPAGENPFAFPGGEEGLGDEKALVIHSQAEEEAEKEFKCILCGECFGQQPSLARHQKHHAGERTFICAECGKAFSLKHNLIIHQPQSGHTCSHAQNDGVPAAPAWPGNPSGRAPHPLPTHCPSAGVFLLMVTRPVPPAPEALGPPVPHARRSLAQSAWFPGSPSSPSPGTAATQPHAAA</sequence>
<dbReference type="PANTHER" id="PTHR16515">
    <property type="entry name" value="PR DOMAIN ZINC FINGER PROTEIN"/>
    <property type="match status" value="1"/>
</dbReference>
<protein>
    <recommendedName>
        <fullName evidence="9">C2H2-type domain-containing protein</fullName>
    </recommendedName>
</protein>
<dbReference type="SMART" id="SM00355">
    <property type="entry name" value="ZnF_C2H2"/>
    <property type="match status" value="2"/>
</dbReference>
<evidence type="ECO:0000256" key="1">
    <source>
        <dbReference type="ARBA" id="ARBA00004123"/>
    </source>
</evidence>
<feature type="region of interest" description="Disordered" evidence="8">
    <location>
        <begin position="145"/>
        <end position="184"/>
    </location>
</feature>
<feature type="domain" description="C2H2-type" evidence="9">
    <location>
        <begin position="70"/>
        <end position="99"/>
    </location>
</feature>
<evidence type="ECO:0000256" key="5">
    <source>
        <dbReference type="ARBA" id="ARBA00022833"/>
    </source>
</evidence>
<dbReference type="PROSITE" id="PS00028">
    <property type="entry name" value="ZINC_FINGER_C2H2_1"/>
    <property type="match status" value="2"/>
</dbReference>